<keyword evidence="1" id="KW-0732">Signal</keyword>
<name>A0A7X5BPW0_9BACT</name>
<dbReference type="EMBL" id="JAAAPK010000001">
    <property type="protein sequence ID" value="NBC38910.1"/>
    <property type="molecule type" value="Genomic_DNA"/>
</dbReference>
<keyword evidence="3" id="KW-1185">Reference proteome</keyword>
<proteinExistence type="predicted"/>
<evidence type="ECO:0008006" key="4">
    <source>
        <dbReference type="Google" id="ProtNLM"/>
    </source>
</evidence>
<dbReference type="AlphaFoldDB" id="A0A7X5BPW0"/>
<comment type="caution">
    <text evidence="2">The sequence shown here is derived from an EMBL/GenBank/DDBJ whole genome shotgun (WGS) entry which is preliminary data.</text>
</comment>
<gene>
    <name evidence="2" type="ORF">GTZ93_03650</name>
</gene>
<reference evidence="2 3" key="1">
    <citation type="submission" date="2020-01" db="EMBL/GenBank/DDBJ databases">
        <title>The draft genome sequence of Corallococcus exiguus DSM 14696.</title>
        <authorList>
            <person name="Zhang X."/>
            <person name="Zhu H."/>
        </authorList>
    </citation>
    <scope>NUCLEOTIDE SEQUENCE [LARGE SCALE GENOMIC DNA]</scope>
    <source>
        <strain evidence="2 3">DSM 14696</strain>
    </source>
</reference>
<dbReference type="RefSeq" id="WP_139916307.1">
    <property type="nucleotide sequence ID" value="NZ_CBCSLE010000010.1"/>
</dbReference>
<sequence length="233" mass="24434">MNIHRLRRLFSRASLALPLVLAGCGGPEGSVDLTGYSEIACTDQGISVSGLTVTPAPDFVQLRYFDSYKEDGQAPAPPLSLSSSGQPCATATDVPACETALENAIVTDGFHFGCQGKGGCTRSHFLVTTRGDEVKTYSTGVEVQRLLGVIDTEQEAVLKAFASSYSFLCGDKKQGAVKKNTDGSFNVIGTNGHACGPGSELTQHVLKVKGSGEVEELETRVLEEGDSVCPAGQ</sequence>
<evidence type="ECO:0000313" key="3">
    <source>
        <dbReference type="Proteomes" id="UP000537825"/>
    </source>
</evidence>
<accession>A0A7X5BPW0</accession>
<evidence type="ECO:0000256" key="1">
    <source>
        <dbReference type="SAM" id="SignalP"/>
    </source>
</evidence>
<evidence type="ECO:0000313" key="2">
    <source>
        <dbReference type="EMBL" id="NBC38910.1"/>
    </source>
</evidence>
<protein>
    <recommendedName>
        <fullName evidence="4">Lipoprotein</fullName>
    </recommendedName>
</protein>
<organism evidence="2 3">
    <name type="scientific">Corallococcus exiguus</name>
    <dbReference type="NCBI Taxonomy" id="83462"/>
    <lineage>
        <taxon>Bacteria</taxon>
        <taxon>Pseudomonadati</taxon>
        <taxon>Myxococcota</taxon>
        <taxon>Myxococcia</taxon>
        <taxon>Myxococcales</taxon>
        <taxon>Cystobacterineae</taxon>
        <taxon>Myxococcaceae</taxon>
        <taxon>Corallococcus</taxon>
    </lineage>
</organism>
<feature type="chain" id="PRO_5030972455" description="Lipoprotein" evidence="1">
    <location>
        <begin position="23"/>
        <end position="233"/>
    </location>
</feature>
<dbReference type="Proteomes" id="UP000537825">
    <property type="component" value="Unassembled WGS sequence"/>
</dbReference>
<feature type="signal peptide" evidence="1">
    <location>
        <begin position="1"/>
        <end position="22"/>
    </location>
</feature>
<dbReference type="PROSITE" id="PS51257">
    <property type="entry name" value="PROKAR_LIPOPROTEIN"/>
    <property type="match status" value="1"/>
</dbReference>